<dbReference type="PANTHER" id="PTHR47510:SF3">
    <property type="entry name" value="ENDO_EXONUCLEASE_PHOSPHATASE DOMAIN-CONTAINING PROTEIN"/>
    <property type="match status" value="1"/>
</dbReference>
<dbReference type="Proteomes" id="UP001174136">
    <property type="component" value="Unassembled WGS sequence"/>
</dbReference>
<name>A0AA47MLL5_MERPO</name>
<reference evidence="1" key="1">
    <citation type="journal article" date="2023" name="Front. Mar. Sci.">
        <title>A new Merluccius polli reference genome to investigate the effects of global change in West African waters.</title>
        <authorList>
            <person name="Mateo J.L."/>
            <person name="Blanco-Fernandez C."/>
            <person name="Garcia-Vazquez E."/>
            <person name="Machado-Schiaffino G."/>
        </authorList>
    </citation>
    <scope>NUCLEOTIDE SEQUENCE</scope>
    <source>
        <strain evidence="1">C29</strain>
        <tissue evidence="1">Fin</tissue>
    </source>
</reference>
<dbReference type="PANTHER" id="PTHR47510">
    <property type="entry name" value="REVERSE TRANSCRIPTASE DOMAIN-CONTAINING PROTEIN"/>
    <property type="match status" value="1"/>
</dbReference>
<comment type="caution">
    <text evidence="1">The sequence shown here is derived from an EMBL/GenBank/DDBJ whole genome shotgun (WGS) entry which is preliminary data.</text>
</comment>
<sequence length="271" mass="30100">MELKPTGLATVMEDIPAELWNKTHRGCRGNGSLRRRKGAKHRRLMERKTYKPCLPSLIMGNVRSLGNKMDELTALTRSHQEYRECSLMIFSESWLHTDVPDHNVSTEGFHTVRADRDCTKSSKRKGGGLAVYVNNRWCNPGHITVKDGICSLDIELLAVGLRHYLPREFSHAIVVAVYIPPSANPTSACDVIHSAIAGLQTALPSALIIISGRSTSLPPLGRSDHNLVLLTPCYVPLVKRLPVTTKTVRTWSEDCYEALQGCFEVTDSNVL</sequence>
<dbReference type="InterPro" id="IPR036691">
    <property type="entry name" value="Endo/exonu/phosph_ase_sf"/>
</dbReference>
<protein>
    <submittedName>
        <fullName evidence="1">Uncharacterized protein</fullName>
    </submittedName>
</protein>
<keyword evidence="2" id="KW-1185">Reference proteome</keyword>
<dbReference type="AlphaFoldDB" id="A0AA47MLL5"/>
<proteinExistence type="predicted"/>
<organism evidence="1 2">
    <name type="scientific">Merluccius polli</name>
    <name type="common">Benguela hake</name>
    <name type="synonym">Merluccius cadenati</name>
    <dbReference type="NCBI Taxonomy" id="89951"/>
    <lineage>
        <taxon>Eukaryota</taxon>
        <taxon>Metazoa</taxon>
        <taxon>Chordata</taxon>
        <taxon>Craniata</taxon>
        <taxon>Vertebrata</taxon>
        <taxon>Euteleostomi</taxon>
        <taxon>Actinopterygii</taxon>
        <taxon>Neopterygii</taxon>
        <taxon>Teleostei</taxon>
        <taxon>Neoteleostei</taxon>
        <taxon>Acanthomorphata</taxon>
        <taxon>Zeiogadaria</taxon>
        <taxon>Gadariae</taxon>
        <taxon>Gadiformes</taxon>
        <taxon>Gadoidei</taxon>
        <taxon>Merlucciidae</taxon>
        <taxon>Merluccius</taxon>
    </lineage>
</organism>
<gene>
    <name evidence="1" type="ORF">N1851_020013</name>
</gene>
<dbReference type="EMBL" id="JAOPHQ010003700">
    <property type="protein sequence ID" value="KAK0142277.1"/>
    <property type="molecule type" value="Genomic_DNA"/>
</dbReference>
<dbReference type="SUPFAM" id="SSF56219">
    <property type="entry name" value="DNase I-like"/>
    <property type="match status" value="1"/>
</dbReference>
<evidence type="ECO:0000313" key="2">
    <source>
        <dbReference type="Proteomes" id="UP001174136"/>
    </source>
</evidence>
<evidence type="ECO:0000313" key="1">
    <source>
        <dbReference type="EMBL" id="KAK0142277.1"/>
    </source>
</evidence>
<dbReference type="Gene3D" id="3.60.10.10">
    <property type="entry name" value="Endonuclease/exonuclease/phosphatase"/>
    <property type="match status" value="1"/>
</dbReference>
<accession>A0AA47MLL5</accession>